<evidence type="ECO:0000313" key="2">
    <source>
        <dbReference type="EMBL" id="KAG5925477.1"/>
    </source>
</evidence>
<feature type="non-terminal residue" evidence="2">
    <location>
        <position position="89"/>
    </location>
</feature>
<reference evidence="2" key="1">
    <citation type="journal article" date="2020" name="bioRxiv">
        <title>Whole genome comparisons of ergot fungi reveals the divergence and evolution of species within the genus Claviceps are the result of varying mechanisms driving genome evolution and host range expansion.</title>
        <authorList>
            <person name="Wyka S.A."/>
            <person name="Mondo S.J."/>
            <person name="Liu M."/>
            <person name="Dettman J."/>
            <person name="Nalam V."/>
            <person name="Broders K.D."/>
        </authorList>
    </citation>
    <scope>NUCLEOTIDE SEQUENCE</scope>
    <source>
        <strain evidence="2">CCC 489</strain>
    </source>
</reference>
<evidence type="ECO:0000313" key="3">
    <source>
        <dbReference type="Proteomes" id="UP000811619"/>
    </source>
</evidence>
<name>A0A8K0J650_9HYPO</name>
<organism evidence="2 3">
    <name type="scientific">Claviceps africana</name>
    <dbReference type="NCBI Taxonomy" id="83212"/>
    <lineage>
        <taxon>Eukaryota</taxon>
        <taxon>Fungi</taxon>
        <taxon>Dikarya</taxon>
        <taxon>Ascomycota</taxon>
        <taxon>Pezizomycotina</taxon>
        <taxon>Sordariomycetes</taxon>
        <taxon>Hypocreomycetidae</taxon>
        <taxon>Hypocreales</taxon>
        <taxon>Clavicipitaceae</taxon>
        <taxon>Claviceps</taxon>
    </lineage>
</organism>
<dbReference type="Proteomes" id="UP000811619">
    <property type="component" value="Unassembled WGS sequence"/>
</dbReference>
<dbReference type="OrthoDB" id="5090196at2759"/>
<comment type="caution">
    <text evidence="2">The sequence shown here is derived from an EMBL/GenBank/DDBJ whole genome shotgun (WGS) entry which is preliminary data.</text>
</comment>
<accession>A0A8K0J650</accession>
<proteinExistence type="predicted"/>
<dbReference type="AlphaFoldDB" id="A0A8K0J650"/>
<evidence type="ECO:0000256" key="1">
    <source>
        <dbReference type="SAM" id="Phobius"/>
    </source>
</evidence>
<gene>
    <name evidence="2" type="ORF">E4U42_004268</name>
</gene>
<feature type="transmembrane region" description="Helical" evidence="1">
    <location>
        <begin position="67"/>
        <end position="85"/>
    </location>
</feature>
<keyword evidence="1" id="KW-0472">Membrane</keyword>
<dbReference type="EMBL" id="SRPY01000370">
    <property type="protein sequence ID" value="KAG5925477.1"/>
    <property type="molecule type" value="Genomic_DNA"/>
</dbReference>
<sequence length="89" mass="9582">MAYSRTFAPWRLASRLAGTNGRLVGGEAAASTTSSASWTWRSTCRPSQRRLYSAGGSPSGNRDKVKFWPFVAVVAVGSAGYIGLVNRRK</sequence>
<keyword evidence="3" id="KW-1185">Reference proteome</keyword>
<keyword evidence="1" id="KW-0812">Transmembrane</keyword>
<protein>
    <submittedName>
        <fullName evidence="2">Uncharacterized protein</fullName>
    </submittedName>
</protein>
<keyword evidence="1" id="KW-1133">Transmembrane helix</keyword>